<dbReference type="EMBL" id="CAADFY010000037">
    <property type="protein sequence ID" value="VFK54100.1"/>
    <property type="molecule type" value="Genomic_DNA"/>
</dbReference>
<proteinExistence type="predicted"/>
<dbReference type="AlphaFoldDB" id="A0A450ZK22"/>
<name>A0A450ZK22_9GAMM</name>
<evidence type="ECO:0000256" key="1">
    <source>
        <dbReference type="SAM" id="MobiDB-lite"/>
    </source>
</evidence>
<evidence type="ECO:0000313" key="2">
    <source>
        <dbReference type="EMBL" id="VFK54100.1"/>
    </source>
</evidence>
<feature type="region of interest" description="Disordered" evidence="1">
    <location>
        <begin position="79"/>
        <end position="104"/>
    </location>
</feature>
<feature type="region of interest" description="Disordered" evidence="1">
    <location>
        <begin position="1"/>
        <end position="35"/>
    </location>
</feature>
<reference evidence="2" key="1">
    <citation type="submission" date="2019-02" db="EMBL/GenBank/DDBJ databases">
        <authorList>
            <person name="Gruber-Vodicka R. H."/>
            <person name="Seah K. B. B."/>
        </authorList>
    </citation>
    <scope>NUCLEOTIDE SEQUENCE</scope>
    <source>
        <strain evidence="4">BECK_BY1</strain>
        <strain evidence="3">BECK_BY2</strain>
        <strain evidence="2">BECK_BY3</strain>
    </source>
</reference>
<evidence type="ECO:0000313" key="4">
    <source>
        <dbReference type="EMBL" id="VFK56833.1"/>
    </source>
</evidence>
<dbReference type="EMBL" id="CAADFX010000053">
    <property type="protein sequence ID" value="VFK56833.1"/>
    <property type="molecule type" value="Genomic_DNA"/>
</dbReference>
<dbReference type="EMBL" id="CAADFV010000037">
    <property type="protein sequence ID" value="VFK56119.1"/>
    <property type="molecule type" value="Genomic_DNA"/>
</dbReference>
<gene>
    <name evidence="4" type="ORF">BECKTUN1418D_GA0071000_105314</name>
    <name evidence="3" type="ORF">BECKTUN1418E_GA0071001_103714</name>
    <name evidence="2" type="ORF">BECKTUN1418F_GA0071002_103714</name>
</gene>
<sequence>MDLGKPKGRGISASRQDEHISALRHKTDRGWGPGTRTDSPKFLFFRYLKKGGEFRRTRIARDFRFCDTRPDIAEIKITCESTDAKRRPHGSRSSEAMPQTNDAA</sequence>
<organism evidence="2">
    <name type="scientific">Candidatus Kentrum sp. TUN</name>
    <dbReference type="NCBI Taxonomy" id="2126343"/>
    <lineage>
        <taxon>Bacteria</taxon>
        <taxon>Pseudomonadati</taxon>
        <taxon>Pseudomonadota</taxon>
        <taxon>Gammaproteobacteria</taxon>
        <taxon>Candidatus Kentrum</taxon>
    </lineage>
</organism>
<feature type="compositionally biased region" description="Polar residues" evidence="1">
    <location>
        <begin position="91"/>
        <end position="104"/>
    </location>
</feature>
<evidence type="ECO:0000313" key="3">
    <source>
        <dbReference type="EMBL" id="VFK56119.1"/>
    </source>
</evidence>
<accession>A0A450ZK22</accession>
<protein>
    <submittedName>
        <fullName evidence="2">Uncharacterized protein</fullName>
    </submittedName>
</protein>